<protein>
    <submittedName>
        <fullName evidence="1">Uncharacterized protein</fullName>
    </submittedName>
</protein>
<organism evidence="1 2">
    <name type="scientific">Gracilibacillus boraciitolerans JCM 21714</name>
    <dbReference type="NCBI Taxonomy" id="1298598"/>
    <lineage>
        <taxon>Bacteria</taxon>
        <taxon>Bacillati</taxon>
        <taxon>Bacillota</taxon>
        <taxon>Bacilli</taxon>
        <taxon>Bacillales</taxon>
        <taxon>Bacillaceae</taxon>
        <taxon>Gracilibacillus</taxon>
    </lineage>
</organism>
<comment type="caution">
    <text evidence="1">The sequence shown here is derived from an EMBL/GenBank/DDBJ whole genome shotgun (WGS) entry which is preliminary data.</text>
</comment>
<evidence type="ECO:0000313" key="2">
    <source>
        <dbReference type="Proteomes" id="UP000019102"/>
    </source>
</evidence>
<dbReference type="AlphaFoldDB" id="W4VNA6"/>
<evidence type="ECO:0000313" key="1">
    <source>
        <dbReference type="EMBL" id="GAE94677.1"/>
    </source>
</evidence>
<accession>W4VNA6</accession>
<dbReference type="RefSeq" id="WP_235182895.1">
    <property type="nucleotide sequence ID" value="NZ_BAVS01000029.1"/>
</dbReference>
<gene>
    <name evidence="1" type="ORF">JCM21714_3857</name>
</gene>
<dbReference type="STRING" id="1298598.JCM21714_3857"/>
<dbReference type="Proteomes" id="UP000019102">
    <property type="component" value="Unassembled WGS sequence"/>
</dbReference>
<keyword evidence="2" id="KW-1185">Reference proteome</keyword>
<proteinExistence type="predicted"/>
<name>W4VNA6_9BACI</name>
<sequence length="67" mass="7606">MGLDDYSLDKAERVESFYVKNLELAIQEENILVKEENVLKLSFSLMGGLRERPSMVFKELAGIIVGE</sequence>
<reference evidence="1 2" key="1">
    <citation type="journal article" date="2014" name="Genome Announc.">
        <title>Draft Genome Sequence of the Boron-Tolerant and Moderately Halotolerant Bacterium Gracilibacillus boraciitolerans JCM 21714T.</title>
        <authorList>
            <person name="Ahmed I."/>
            <person name="Oshima K."/>
            <person name="Suda W."/>
            <person name="Kitamura K."/>
            <person name="Iida T."/>
            <person name="Ohmori Y."/>
            <person name="Fujiwara T."/>
            <person name="Hattori M."/>
            <person name="Ohkuma M."/>
        </authorList>
    </citation>
    <scope>NUCLEOTIDE SEQUENCE [LARGE SCALE GENOMIC DNA]</scope>
    <source>
        <strain evidence="1 2">JCM 21714</strain>
    </source>
</reference>
<dbReference type="EMBL" id="BAVS01000029">
    <property type="protein sequence ID" value="GAE94677.1"/>
    <property type="molecule type" value="Genomic_DNA"/>
</dbReference>